<dbReference type="Proteomes" id="UP000632377">
    <property type="component" value="Unassembled WGS sequence"/>
</dbReference>
<accession>A0ABS1TEV2</accession>
<proteinExistence type="predicted"/>
<gene>
    <name evidence="1" type="ORF">JK636_14030</name>
</gene>
<keyword evidence="2" id="KW-1185">Reference proteome</keyword>
<dbReference type="EMBL" id="JAESWC010000009">
    <property type="protein sequence ID" value="MBL4936874.1"/>
    <property type="molecule type" value="Genomic_DNA"/>
</dbReference>
<dbReference type="RefSeq" id="WP_202749634.1">
    <property type="nucleotide sequence ID" value="NZ_JAESWC010000009.1"/>
</dbReference>
<sequence length="110" mass="12787">MLFTSQALPTIFVHNKTKSAINNLYFTYEGYRSDDPVIKKLESSKIDSVCMYSKGYCGTKSLIMYYYDNNKNKHKYTIFDRLGFDYISNIMIEILSLEDDGSFKIKVDAD</sequence>
<evidence type="ECO:0000313" key="2">
    <source>
        <dbReference type="Proteomes" id="UP000632377"/>
    </source>
</evidence>
<comment type="caution">
    <text evidence="1">The sequence shown here is derived from an EMBL/GenBank/DDBJ whole genome shotgun (WGS) entry which is preliminary data.</text>
</comment>
<reference evidence="1 2" key="1">
    <citation type="submission" date="2021-01" db="EMBL/GenBank/DDBJ databases">
        <title>Genome public.</title>
        <authorList>
            <person name="Liu C."/>
            <person name="Sun Q."/>
        </authorList>
    </citation>
    <scope>NUCLEOTIDE SEQUENCE [LARGE SCALE GENOMIC DNA]</scope>
    <source>
        <strain evidence="1 2">YIM B02515</strain>
    </source>
</reference>
<name>A0ABS1TEV2_9CLOT</name>
<protein>
    <submittedName>
        <fullName evidence="1">Uncharacterized protein</fullName>
    </submittedName>
</protein>
<evidence type="ECO:0000313" key="1">
    <source>
        <dbReference type="EMBL" id="MBL4936874.1"/>
    </source>
</evidence>
<organism evidence="1 2">
    <name type="scientific">Clostridium rhizosphaerae</name>
    <dbReference type="NCBI Taxonomy" id="2803861"/>
    <lineage>
        <taxon>Bacteria</taxon>
        <taxon>Bacillati</taxon>
        <taxon>Bacillota</taxon>
        <taxon>Clostridia</taxon>
        <taxon>Eubacteriales</taxon>
        <taxon>Clostridiaceae</taxon>
        <taxon>Clostridium</taxon>
    </lineage>
</organism>